<evidence type="ECO:0000256" key="1">
    <source>
        <dbReference type="SAM" id="SignalP"/>
    </source>
</evidence>
<comment type="caution">
    <text evidence="2">The sequence shown here is derived from an EMBL/GenBank/DDBJ whole genome shotgun (WGS) entry which is preliminary data.</text>
</comment>
<reference evidence="2 3" key="1">
    <citation type="journal article" date="2018" name="Sci. Rep.">
        <title>Genomic signatures of local adaptation to the degree of environmental predictability in rotifers.</title>
        <authorList>
            <person name="Franch-Gras L."/>
            <person name="Hahn C."/>
            <person name="Garcia-Roger E.M."/>
            <person name="Carmona M.J."/>
            <person name="Serra M."/>
            <person name="Gomez A."/>
        </authorList>
    </citation>
    <scope>NUCLEOTIDE SEQUENCE [LARGE SCALE GENOMIC DNA]</scope>
    <source>
        <strain evidence="2">HYR1</strain>
    </source>
</reference>
<proteinExistence type="predicted"/>
<accession>A0A3M7RQ63</accession>
<dbReference type="AlphaFoldDB" id="A0A3M7RQ63"/>
<feature type="chain" id="PRO_5017955481" evidence="1">
    <location>
        <begin position="20"/>
        <end position="81"/>
    </location>
</feature>
<protein>
    <submittedName>
        <fullName evidence="2">Uncharacterized protein</fullName>
    </submittedName>
</protein>
<keyword evidence="1" id="KW-0732">Signal</keyword>
<dbReference type="EMBL" id="REGN01002928">
    <property type="protein sequence ID" value="RNA25428.1"/>
    <property type="molecule type" value="Genomic_DNA"/>
</dbReference>
<evidence type="ECO:0000313" key="2">
    <source>
        <dbReference type="EMBL" id="RNA25428.1"/>
    </source>
</evidence>
<dbReference type="Proteomes" id="UP000276133">
    <property type="component" value="Unassembled WGS sequence"/>
</dbReference>
<gene>
    <name evidence="2" type="ORF">BpHYR1_052102</name>
</gene>
<sequence length="81" mass="9385">MYSLFVGISAVTLLSSLDSESVPSSIKSELSEYELSVNHCRFKWIHLYYCETPKNSLQLLFFNLQLIQFYCPATKQLILDE</sequence>
<organism evidence="2 3">
    <name type="scientific">Brachionus plicatilis</name>
    <name type="common">Marine rotifer</name>
    <name type="synonym">Brachionus muelleri</name>
    <dbReference type="NCBI Taxonomy" id="10195"/>
    <lineage>
        <taxon>Eukaryota</taxon>
        <taxon>Metazoa</taxon>
        <taxon>Spiralia</taxon>
        <taxon>Gnathifera</taxon>
        <taxon>Rotifera</taxon>
        <taxon>Eurotatoria</taxon>
        <taxon>Monogononta</taxon>
        <taxon>Pseudotrocha</taxon>
        <taxon>Ploima</taxon>
        <taxon>Brachionidae</taxon>
        <taxon>Brachionus</taxon>
    </lineage>
</organism>
<evidence type="ECO:0000313" key="3">
    <source>
        <dbReference type="Proteomes" id="UP000276133"/>
    </source>
</evidence>
<feature type="signal peptide" evidence="1">
    <location>
        <begin position="1"/>
        <end position="19"/>
    </location>
</feature>
<name>A0A3M7RQ63_BRAPC</name>
<keyword evidence="3" id="KW-1185">Reference proteome</keyword>